<organism evidence="5 6">
    <name type="scientific">Clavelina lepadiformis</name>
    <name type="common">Light-bulb sea squirt</name>
    <name type="synonym">Ascidia lepadiformis</name>
    <dbReference type="NCBI Taxonomy" id="159417"/>
    <lineage>
        <taxon>Eukaryota</taxon>
        <taxon>Metazoa</taxon>
        <taxon>Chordata</taxon>
        <taxon>Tunicata</taxon>
        <taxon>Ascidiacea</taxon>
        <taxon>Aplousobranchia</taxon>
        <taxon>Clavelinidae</taxon>
        <taxon>Clavelina</taxon>
    </lineage>
</organism>
<proteinExistence type="inferred from homology"/>
<dbReference type="PROSITE" id="PS51355">
    <property type="entry name" value="GLUTATHIONE_PEROXID_3"/>
    <property type="match status" value="1"/>
</dbReference>
<sequence>MWLPRSAVCLILNKSFGCVASRSSSADCGRCMSRKSCFSIFILGLLAVLLSRYYTTDMAESGKDTPTNIYGFTVKDIDGNDVSLSKYKGLVSVIVNVASA</sequence>
<dbReference type="Gene3D" id="3.40.30.10">
    <property type="entry name" value="Glutaredoxin"/>
    <property type="match status" value="1"/>
</dbReference>
<keyword evidence="4" id="KW-1133">Transmembrane helix</keyword>
<name>A0ABP0H155_CLALP</name>
<evidence type="ECO:0000313" key="5">
    <source>
        <dbReference type="EMBL" id="CAK8697243.1"/>
    </source>
</evidence>
<dbReference type="InterPro" id="IPR000889">
    <property type="entry name" value="Glutathione_peroxidase"/>
</dbReference>
<evidence type="ECO:0000313" key="6">
    <source>
        <dbReference type="Proteomes" id="UP001642483"/>
    </source>
</evidence>
<reference evidence="5 6" key="1">
    <citation type="submission" date="2024-02" db="EMBL/GenBank/DDBJ databases">
        <authorList>
            <person name="Daric V."/>
            <person name="Darras S."/>
        </authorList>
    </citation>
    <scope>NUCLEOTIDE SEQUENCE [LARGE SCALE GENOMIC DNA]</scope>
</reference>
<evidence type="ECO:0000256" key="4">
    <source>
        <dbReference type="SAM" id="Phobius"/>
    </source>
</evidence>
<dbReference type="InterPro" id="IPR036249">
    <property type="entry name" value="Thioredoxin-like_sf"/>
</dbReference>
<comment type="caution">
    <text evidence="5">The sequence shown here is derived from an EMBL/GenBank/DDBJ whole genome shotgun (WGS) entry which is preliminary data.</text>
</comment>
<dbReference type="EMBL" id="CAWYQH010000163">
    <property type="protein sequence ID" value="CAK8697243.1"/>
    <property type="molecule type" value="Genomic_DNA"/>
</dbReference>
<keyword evidence="4" id="KW-0812">Transmembrane</keyword>
<feature type="transmembrane region" description="Helical" evidence="4">
    <location>
        <begin position="36"/>
        <end position="54"/>
    </location>
</feature>
<evidence type="ECO:0008006" key="7">
    <source>
        <dbReference type="Google" id="ProtNLM"/>
    </source>
</evidence>
<keyword evidence="2" id="KW-0575">Peroxidase</keyword>
<protein>
    <recommendedName>
        <fullName evidence="7">Glutathione peroxidase</fullName>
    </recommendedName>
</protein>
<keyword evidence="4" id="KW-0472">Membrane</keyword>
<dbReference type="SUPFAM" id="SSF52833">
    <property type="entry name" value="Thioredoxin-like"/>
    <property type="match status" value="1"/>
</dbReference>
<dbReference type="Proteomes" id="UP001642483">
    <property type="component" value="Unassembled WGS sequence"/>
</dbReference>
<evidence type="ECO:0000256" key="3">
    <source>
        <dbReference type="ARBA" id="ARBA00023002"/>
    </source>
</evidence>
<keyword evidence="3" id="KW-0560">Oxidoreductase</keyword>
<evidence type="ECO:0000256" key="1">
    <source>
        <dbReference type="ARBA" id="ARBA00006926"/>
    </source>
</evidence>
<comment type="similarity">
    <text evidence="1">Belongs to the glutathione peroxidase family.</text>
</comment>
<gene>
    <name evidence="5" type="ORF">CVLEPA_LOCUS30505</name>
</gene>
<accession>A0ABP0H155</accession>
<evidence type="ECO:0000256" key="2">
    <source>
        <dbReference type="ARBA" id="ARBA00022559"/>
    </source>
</evidence>
<keyword evidence="6" id="KW-1185">Reference proteome</keyword>